<reference evidence="3 5" key="3">
    <citation type="journal article" date="2018" name="Nature">
        <title>A major lineage of non-tailed dsDNA viruses as unrecognized killers of marine bacteria.</title>
        <authorList>
            <person name="Kauffman K.M."/>
            <person name="Hussain F.A."/>
            <person name="Yang J."/>
            <person name="Arevalo P."/>
            <person name="Brown J.M."/>
            <person name="Chang W.K."/>
            <person name="VanInsberghe D."/>
            <person name="Elsherbini J."/>
            <person name="Sharma R.S."/>
            <person name="Cutler M.B."/>
            <person name="Kelly L."/>
            <person name="Polz M.F."/>
        </authorList>
    </citation>
    <scope>NUCLEOTIDE SEQUENCE</scope>
    <source>
        <strain evidence="3">10N.261.48.A1</strain>
        <strain evidence="2 5">10N.286.55.E1</strain>
    </source>
</reference>
<proteinExistence type="predicted"/>
<feature type="compositionally biased region" description="Gly residues" evidence="1">
    <location>
        <begin position="113"/>
        <end position="138"/>
    </location>
</feature>
<evidence type="ECO:0000313" key="2">
    <source>
        <dbReference type="EMBL" id="PME31646.1"/>
    </source>
</evidence>
<keyword evidence="5" id="KW-1185">Reference proteome</keyword>
<comment type="caution">
    <text evidence="3">The sequence shown here is derived from an EMBL/GenBank/DDBJ whole genome shotgun (WGS) entry which is preliminary data.</text>
</comment>
<accession>A0A855ITR4</accession>
<evidence type="ECO:0000313" key="5">
    <source>
        <dbReference type="Proteomes" id="UP000239763"/>
    </source>
</evidence>
<protein>
    <recommendedName>
        <fullName evidence="6">Calcium-binding protein</fullName>
    </recommendedName>
</protein>
<organism evidence="3 4">
    <name type="scientific">Vibrio lentus</name>
    <dbReference type="NCBI Taxonomy" id="136468"/>
    <lineage>
        <taxon>Bacteria</taxon>
        <taxon>Pseudomonadati</taxon>
        <taxon>Pseudomonadota</taxon>
        <taxon>Gammaproteobacteria</taxon>
        <taxon>Vibrionales</taxon>
        <taxon>Vibrionaceae</taxon>
        <taxon>Vibrio</taxon>
    </lineage>
</organism>
<feature type="region of interest" description="Disordered" evidence="1">
    <location>
        <begin position="113"/>
        <end position="144"/>
    </location>
</feature>
<dbReference type="RefSeq" id="WP_099167359.1">
    <property type="nucleotide sequence ID" value="NZ_CAWQOO010000554.1"/>
</dbReference>
<dbReference type="Proteomes" id="UP000239763">
    <property type="component" value="Unassembled WGS sequence"/>
</dbReference>
<dbReference type="EMBL" id="MCSB01000004">
    <property type="protein sequence ID" value="PME31646.1"/>
    <property type="molecule type" value="Genomic_DNA"/>
</dbReference>
<reference evidence="4" key="1">
    <citation type="submission" date="2016-07" db="EMBL/GenBank/DDBJ databases">
        <title>Nontailed viruses are major unrecognized killers of bacteria in the ocean.</title>
        <authorList>
            <person name="Kauffman K."/>
            <person name="Hussain F."/>
            <person name="Yang J."/>
            <person name="Arevalo P."/>
            <person name="Brown J."/>
            <person name="Cutler M."/>
            <person name="Kelly L."/>
            <person name="Polz M.F."/>
        </authorList>
    </citation>
    <scope>NUCLEOTIDE SEQUENCE [LARGE SCALE GENOMIC DNA]</scope>
    <source>
        <strain evidence="4">10N.261.48.A1</strain>
    </source>
</reference>
<dbReference type="AlphaFoldDB" id="A0A855ITR4"/>
<evidence type="ECO:0008006" key="6">
    <source>
        <dbReference type="Google" id="ProtNLM"/>
    </source>
</evidence>
<evidence type="ECO:0000313" key="3">
    <source>
        <dbReference type="EMBL" id="PMM60457.1"/>
    </source>
</evidence>
<dbReference type="Proteomes" id="UP000235554">
    <property type="component" value="Unassembled WGS sequence"/>
</dbReference>
<name>A0A855ITR4_9VIBR</name>
<gene>
    <name evidence="3" type="ORF">BCT50_22675</name>
    <name evidence="2" type="ORF">BCV38_16340</name>
</gene>
<evidence type="ECO:0000256" key="1">
    <source>
        <dbReference type="SAM" id="MobiDB-lite"/>
    </source>
</evidence>
<reference evidence="3" key="2">
    <citation type="submission" date="2016-07" db="EMBL/GenBank/DDBJ databases">
        <authorList>
            <person name="Kauffman K."/>
            <person name="Arevalo P."/>
            <person name="Polz M.F."/>
        </authorList>
    </citation>
    <scope>NUCLEOTIDE SEQUENCE</scope>
    <source>
        <strain evidence="3">10N.261.48.A1</strain>
        <strain evidence="2">10N.286.55.E1</strain>
    </source>
</reference>
<evidence type="ECO:0000313" key="4">
    <source>
        <dbReference type="Proteomes" id="UP000235554"/>
    </source>
</evidence>
<dbReference type="EMBL" id="MCZJ01000012">
    <property type="protein sequence ID" value="PMM60457.1"/>
    <property type="molecule type" value="Genomic_DNA"/>
</dbReference>
<sequence>MTMITITPNSNQNPPPLLLGDKPQGQFTQLGEGQNHPTNVPSAVNFGEANEGPLVIVLQGGKGQEQPNQLGFGGQNQGGQQQGNIGNKTEIKELVNALIGMLQKFFGGENGNGGNKLGQGENGNGGNKLGQGENGNGGEVIQKNDGGWLVKHGEYKKSIDGSFSINKGEWAGHTAKPNGQKGGFDIVNDKSGETKMNYQAPGGKDKIASPLTFDLNGNGKVDTTDNTKNYDINGDGTIDNTAWAGKGDGVLAFDTDGNGISGENGRELFGNNADINGDGNIDGHKNGFDALRAAALEKLPPENVARIAETGKLNEEDLSILEHPTSQGGMGLTMMVDGQQKKPSDLGMTEINLDYEQAGRNADENGNEHRQIGAGFTINGESRAVNDVWFQYN</sequence>